<accession>A0A9W7Y744</accession>
<comment type="caution">
    <text evidence="2">The sequence shown here is derived from an EMBL/GenBank/DDBJ whole genome shotgun (WGS) entry which is preliminary data.</text>
</comment>
<feature type="non-terminal residue" evidence="2">
    <location>
        <position position="166"/>
    </location>
</feature>
<sequence length="166" mass="18486">MQIPIYKKGKILSRKQSAFIGENFLMILMYTILIFIYAAMFVTMITKRQDPLIGAGFQGSSGITDFGYGVNLVSELVSAVLVLGWLLMSIFKRPMVIGRYHVHPKTNILVEIMFLGSNICLLASDRLFINMLPSQVDIGTIIYPLALSIVVATSLMIIYLFGKLVS</sequence>
<feature type="transmembrane region" description="Helical" evidence="1">
    <location>
        <begin position="66"/>
        <end position="87"/>
    </location>
</feature>
<proteinExistence type="predicted"/>
<evidence type="ECO:0000256" key="1">
    <source>
        <dbReference type="SAM" id="Phobius"/>
    </source>
</evidence>
<keyword evidence="1" id="KW-0472">Membrane</keyword>
<evidence type="ECO:0000313" key="2">
    <source>
        <dbReference type="EMBL" id="KAJ1725418.1"/>
    </source>
</evidence>
<dbReference type="EMBL" id="JANBOI010002011">
    <property type="protein sequence ID" value="KAJ1725418.1"/>
    <property type="molecule type" value="Genomic_DNA"/>
</dbReference>
<dbReference type="Proteomes" id="UP001143981">
    <property type="component" value="Unassembled WGS sequence"/>
</dbReference>
<protein>
    <submittedName>
        <fullName evidence="2">Uncharacterized protein</fullName>
    </submittedName>
</protein>
<feature type="transmembrane region" description="Helical" evidence="1">
    <location>
        <begin position="24"/>
        <end position="46"/>
    </location>
</feature>
<feature type="transmembrane region" description="Helical" evidence="1">
    <location>
        <begin position="141"/>
        <end position="161"/>
    </location>
</feature>
<gene>
    <name evidence="2" type="ORF">LPJ61_005646</name>
</gene>
<dbReference type="OrthoDB" id="5663971at2759"/>
<keyword evidence="3" id="KW-1185">Reference proteome</keyword>
<evidence type="ECO:0000313" key="3">
    <source>
        <dbReference type="Proteomes" id="UP001143981"/>
    </source>
</evidence>
<feature type="transmembrane region" description="Helical" evidence="1">
    <location>
        <begin position="108"/>
        <end position="129"/>
    </location>
</feature>
<name>A0A9W7Y744_9FUNG</name>
<keyword evidence="1" id="KW-1133">Transmembrane helix</keyword>
<reference evidence="2" key="1">
    <citation type="submission" date="2022-07" db="EMBL/GenBank/DDBJ databases">
        <title>Phylogenomic reconstructions and comparative analyses of Kickxellomycotina fungi.</title>
        <authorList>
            <person name="Reynolds N.K."/>
            <person name="Stajich J.E."/>
            <person name="Barry K."/>
            <person name="Grigoriev I.V."/>
            <person name="Crous P."/>
            <person name="Smith M.E."/>
        </authorList>
    </citation>
    <scope>NUCLEOTIDE SEQUENCE</scope>
    <source>
        <strain evidence="2">BCRC 34381</strain>
    </source>
</reference>
<keyword evidence="1" id="KW-0812">Transmembrane</keyword>
<organism evidence="2 3">
    <name type="scientific">Coemansia biformis</name>
    <dbReference type="NCBI Taxonomy" id="1286918"/>
    <lineage>
        <taxon>Eukaryota</taxon>
        <taxon>Fungi</taxon>
        <taxon>Fungi incertae sedis</taxon>
        <taxon>Zoopagomycota</taxon>
        <taxon>Kickxellomycotina</taxon>
        <taxon>Kickxellomycetes</taxon>
        <taxon>Kickxellales</taxon>
        <taxon>Kickxellaceae</taxon>
        <taxon>Coemansia</taxon>
    </lineage>
</organism>
<dbReference type="AlphaFoldDB" id="A0A9W7Y744"/>